<feature type="compositionally biased region" description="Acidic residues" evidence="1">
    <location>
        <begin position="968"/>
        <end position="980"/>
    </location>
</feature>
<feature type="region of interest" description="Disordered" evidence="1">
    <location>
        <begin position="391"/>
        <end position="416"/>
    </location>
</feature>
<dbReference type="InterPro" id="IPR042403">
    <property type="entry name" value="Spt21/Ams2"/>
</dbReference>
<feature type="region of interest" description="Disordered" evidence="1">
    <location>
        <begin position="809"/>
        <end position="1078"/>
    </location>
</feature>
<dbReference type="Gene3D" id="3.30.50.10">
    <property type="entry name" value="Erythroid Transcription Factor GATA-1, subunit A"/>
    <property type="match status" value="1"/>
</dbReference>
<dbReference type="AlphaFoldDB" id="A0A9P8LIT0"/>
<feature type="compositionally biased region" description="Polar residues" evidence="1">
    <location>
        <begin position="1069"/>
        <end position="1078"/>
    </location>
</feature>
<dbReference type="PANTHER" id="PTHR39147">
    <property type="entry name" value="PROTEIN SPT21"/>
    <property type="match status" value="1"/>
</dbReference>
<feature type="domain" description="Ams2/SPT21 N-terminal" evidence="2">
    <location>
        <begin position="35"/>
        <end position="174"/>
    </location>
</feature>
<dbReference type="Pfam" id="PF25823">
    <property type="entry name" value="Ams2-SPT21_N"/>
    <property type="match status" value="1"/>
</dbReference>
<evidence type="ECO:0000313" key="3">
    <source>
        <dbReference type="EMBL" id="KAH0566112.1"/>
    </source>
</evidence>
<feature type="compositionally biased region" description="Low complexity" evidence="1">
    <location>
        <begin position="1208"/>
        <end position="1221"/>
    </location>
</feature>
<protein>
    <recommendedName>
        <fullName evidence="2">Ams2/SPT21 N-terminal domain-containing protein</fullName>
    </recommendedName>
</protein>
<feature type="region of interest" description="Disordered" evidence="1">
    <location>
        <begin position="224"/>
        <end position="288"/>
    </location>
</feature>
<gene>
    <name evidence="3" type="ORF">GP486_000503</name>
</gene>
<feature type="region of interest" description="Disordered" evidence="1">
    <location>
        <begin position="300"/>
        <end position="353"/>
    </location>
</feature>
<dbReference type="GO" id="GO:0030466">
    <property type="term" value="P:silent mating-type cassette heterochromatin formation"/>
    <property type="evidence" value="ECO:0007669"/>
    <property type="project" value="TreeGrafter"/>
</dbReference>
<evidence type="ECO:0000313" key="4">
    <source>
        <dbReference type="Proteomes" id="UP000750711"/>
    </source>
</evidence>
<feature type="region of interest" description="Disordered" evidence="1">
    <location>
        <begin position="458"/>
        <end position="524"/>
    </location>
</feature>
<feature type="compositionally biased region" description="Low complexity" evidence="1">
    <location>
        <begin position="900"/>
        <end position="909"/>
    </location>
</feature>
<dbReference type="Proteomes" id="UP000750711">
    <property type="component" value="Unassembled WGS sequence"/>
</dbReference>
<dbReference type="InterPro" id="IPR013088">
    <property type="entry name" value="Znf_NHR/GATA"/>
</dbReference>
<dbReference type="EMBL" id="JAGHQM010000034">
    <property type="protein sequence ID" value="KAH0566112.1"/>
    <property type="molecule type" value="Genomic_DNA"/>
</dbReference>
<dbReference type="GO" id="GO:0000183">
    <property type="term" value="P:rDNA heterochromatin formation"/>
    <property type="evidence" value="ECO:0007669"/>
    <property type="project" value="TreeGrafter"/>
</dbReference>
<dbReference type="PANTHER" id="PTHR39147:SF1">
    <property type="entry name" value="PROTEIN SPT21"/>
    <property type="match status" value="1"/>
</dbReference>
<feature type="compositionally biased region" description="Polar residues" evidence="1">
    <location>
        <begin position="954"/>
        <end position="964"/>
    </location>
</feature>
<name>A0A9P8LIT0_9PEZI</name>
<accession>A0A9P8LIT0</accession>
<feature type="region of interest" description="Disordered" evidence="1">
    <location>
        <begin position="1"/>
        <end position="29"/>
    </location>
</feature>
<feature type="compositionally biased region" description="Polar residues" evidence="1">
    <location>
        <begin position="244"/>
        <end position="263"/>
    </location>
</feature>
<feature type="compositionally biased region" description="Polar residues" evidence="1">
    <location>
        <begin position="1009"/>
        <end position="1018"/>
    </location>
</feature>
<dbReference type="SUPFAM" id="SSF57716">
    <property type="entry name" value="Glucocorticoid receptor-like (DNA-binding domain)"/>
    <property type="match status" value="1"/>
</dbReference>
<feature type="compositionally biased region" description="Basic and acidic residues" evidence="1">
    <location>
        <begin position="501"/>
        <end position="510"/>
    </location>
</feature>
<organism evidence="3 4">
    <name type="scientific">Trichoglossum hirsutum</name>
    <dbReference type="NCBI Taxonomy" id="265104"/>
    <lineage>
        <taxon>Eukaryota</taxon>
        <taxon>Fungi</taxon>
        <taxon>Dikarya</taxon>
        <taxon>Ascomycota</taxon>
        <taxon>Pezizomycotina</taxon>
        <taxon>Geoglossomycetes</taxon>
        <taxon>Geoglossales</taxon>
        <taxon>Geoglossaceae</taxon>
        <taxon>Trichoglossum</taxon>
    </lineage>
</organism>
<feature type="compositionally biased region" description="Low complexity" evidence="1">
    <location>
        <begin position="480"/>
        <end position="489"/>
    </location>
</feature>
<evidence type="ECO:0000256" key="1">
    <source>
        <dbReference type="SAM" id="MobiDB-lite"/>
    </source>
</evidence>
<feature type="compositionally biased region" description="Polar residues" evidence="1">
    <location>
        <begin position="469"/>
        <end position="479"/>
    </location>
</feature>
<feature type="compositionally biased region" description="Basic and acidic residues" evidence="1">
    <location>
        <begin position="944"/>
        <end position="953"/>
    </location>
</feature>
<proteinExistence type="predicted"/>
<feature type="region of interest" description="Disordered" evidence="1">
    <location>
        <begin position="536"/>
        <end position="704"/>
    </location>
</feature>
<dbReference type="InterPro" id="IPR057725">
    <property type="entry name" value="Ams2-SPT21_N"/>
</dbReference>
<feature type="compositionally biased region" description="Polar residues" evidence="1">
    <location>
        <begin position="300"/>
        <end position="338"/>
    </location>
</feature>
<comment type="caution">
    <text evidence="3">The sequence shown here is derived from an EMBL/GenBank/DDBJ whole genome shotgun (WGS) entry which is preliminary data.</text>
</comment>
<feature type="compositionally biased region" description="Polar residues" evidence="1">
    <location>
        <begin position="1"/>
        <end position="20"/>
    </location>
</feature>
<sequence>MSSPHVSSRVASPRLQSASTPSLGAGGGGMPIGASMRPMRLKVLYTFDDQNKTNCLARWPHAINIQVVYLDESTPIGIIELKTCIQAIVAASPELVAQLGQDYTVYAYDYSEYETPLVGQGMLSWALASASSNHGVPAHQSRSLITGRVCTNIIEIFSNGIPETLEVKLRLVPVPTFLQSEYINSMEKYRKLSKVIPKDFDASAWTAYLQANPEIGQLANRLAAEAQGEGSGTRDDTSGLGPMSQLSQGLPLNNSIDTSNVPTHYQPVGPPRLPAAELNGGISRTMSPALSNNFETTMQSMAQGNPSRPGSRATSRRQSADSQALDSSRQELSISEETGINRGQEEGPPKKRAKITRANKICNSSFASQPASLRVAASTAASIRVVRPIPVNPSATGPGSLQELPRAPTPRPTSANGMVQRLRTTARSSLSHDSFEPNRPTLEYLSQASDSIRSSVETSITSPEDYRSVSASNTPINIASSPPVMSSPTPSSPGLPMMPLEESHMSKESLDDLFGEDGDGEYRACPVDEKEFGMATRCDKQSQPSPSNELFIQECTPGPPELLPTRMPPRNSSANKRGMSRAASLAMSDSAEPPEDMQRVPVPKQSILPKPRADIPTLPRLQPKPPPPSRQMSRTASVGSLSLPPMPASESNEPSSNSRHSQSCGSGQGHQGHPMSEGPAPAKPPRAESLKPRSGSKRKQAIQSKLQAAIETGEIPPYCGNCGEIETPTWRKAWSKIFESVDAQRLVLENEGGPIVAVEELQKDESGNAISTRLIKKSLVDGIDVGFAEVLLCNPCGLWLNKFKNMRPRSQWEKEANKKAPTKRKSSAKRKKNPATEVASGSNLPPEPREEVTPEKHPIEDKERSEDVDTTHNFPPPKRIRAQSAEKSNPTADRQEPWDAAAAAALRRAIQSSPARFLGTRNSPIDVENLGSTRRLLFLSPKDNTPKDSHGETQAETQGSNSANADPRDEDTEEVQPLDQGDDKENCPPGDDEEEVTKPVDEEPDKRPSTPTHDNSSPLAPFKTPSRITPRQIGIVPSPWKGFSLSPGINYALPQPQTPSRAGPFLSARSASTEPSPFTRELTQLLSDAQTFELPSPSAGQDSFELPGLSQEDILAANLFMPSSPPIFSLYEDPAEPSSGLWSDYNCPDSPSGDDLVNAYGLDLDGGEAGTNNVQVATSEGEVEGGTLTVDFSSFMQDVGQGKGGSNEAPTPATTTEEQVA</sequence>
<reference evidence="3" key="1">
    <citation type="submission" date="2021-03" db="EMBL/GenBank/DDBJ databases">
        <title>Comparative genomics and phylogenomic investigation of the class Geoglossomycetes provide insights into ecological specialization and systematics.</title>
        <authorList>
            <person name="Melie T."/>
            <person name="Pirro S."/>
            <person name="Miller A.N."/>
            <person name="Quandt A."/>
        </authorList>
    </citation>
    <scope>NUCLEOTIDE SEQUENCE</scope>
    <source>
        <strain evidence="3">CAQ_001_2017</strain>
    </source>
</reference>
<feature type="compositionally biased region" description="Basic residues" evidence="1">
    <location>
        <begin position="820"/>
        <end position="833"/>
    </location>
</feature>
<feature type="compositionally biased region" description="Low complexity" evidence="1">
    <location>
        <begin position="648"/>
        <end position="665"/>
    </location>
</feature>
<dbReference type="GO" id="GO:0006357">
    <property type="term" value="P:regulation of transcription by RNA polymerase II"/>
    <property type="evidence" value="ECO:0007669"/>
    <property type="project" value="TreeGrafter"/>
</dbReference>
<evidence type="ECO:0000259" key="2">
    <source>
        <dbReference type="Pfam" id="PF25823"/>
    </source>
</evidence>
<feature type="compositionally biased region" description="Polar residues" evidence="1">
    <location>
        <begin position="541"/>
        <end position="550"/>
    </location>
</feature>
<feature type="compositionally biased region" description="Basic and acidic residues" evidence="1">
    <location>
        <begin position="847"/>
        <end position="870"/>
    </location>
</feature>
<feature type="region of interest" description="Disordered" evidence="1">
    <location>
        <begin position="1197"/>
        <end position="1221"/>
    </location>
</feature>
<feature type="compositionally biased region" description="Basic and acidic residues" evidence="1">
    <location>
        <begin position="996"/>
        <end position="1008"/>
    </location>
</feature>
<keyword evidence="4" id="KW-1185">Reference proteome</keyword>
<dbReference type="GO" id="GO:0008270">
    <property type="term" value="F:zinc ion binding"/>
    <property type="evidence" value="ECO:0007669"/>
    <property type="project" value="InterPro"/>
</dbReference>